<sequence length="217" mass="24719">MPLRTSPHVPVFNPDSPQEVVRYFEDVEQLCEAAGYNVPGLECIRYALCYLPVDVEETWQTLDSCTEEDYEKFKKDVLDSFYPGAIGDDRRYTRTELNILVASSADIPMDSCAQLGEYFRCFSRVSSWLHAKKCISDYKCDLTFMQGFHPEFDQKLRSRLSIVKPDQHYDDPYPISDVRAAAEFLLASTSNEAAITPIMPSNATRRSVSTREISVTP</sequence>
<dbReference type="Proteomes" id="UP000076738">
    <property type="component" value="Unassembled WGS sequence"/>
</dbReference>
<feature type="non-terminal residue" evidence="1">
    <location>
        <position position="217"/>
    </location>
</feature>
<dbReference type="AlphaFoldDB" id="A0A167HV73"/>
<dbReference type="EMBL" id="KV417315">
    <property type="protein sequence ID" value="KZO92015.1"/>
    <property type="molecule type" value="Genomic_DNA"/>
</dbReference>
<proteinExistence type="predicted"/>
<evidence type="ECO:0000313" key="1">
    <source>
        <dbReference type="EMBL" id="KZO92015.1"/>
    </source>
</evidence>
<reference evidence="1 2" key="1">
    <citation type="journal article" date="2016" name="Mol. Biol. Evol.">
        <title>Comparative Genomics of Early-Diverging Mushroom-Forming Fungi Provides Insights into the Origins of Lignocellulose Decay Capabilities.</title>
        <authorList>
            <person name="Nagy L.G."/>
            <person name="Riley R."/>
            <person name="Tritt A."/>
            <person name="Adam C."/>
            <person name="Daum C."/>
            <person name="Floudas D."/>
            <person name="Sun H."/>
            <person name="Yadav J.S."/>
            <person name="Pangilinan J."/>
            <person name="Larsson K.H."/>
            <person name="Matsuura K."/>
            <person name="Barry K."/>
            <person name="Labutti K."/>
            <person name="Kuo R."/>
            <person name="Ohm R.A."/>
            <person name="Bhattacharya S.S."/>
            <person name="Shirouzu T."/>
            <person name="Yoshinaga Y."/>
            <person name="Martin F.M."/>
            <person name="Grigoriev I.V."/>
            <person name="Hibbett D.S."/>
        </authorList>
    </citation>
    <scope>NUCLEOTIDE SEQUENCE [LARGE SCALE GENOMIC DNA]</scope>
    <source>
        <strain evidence="1 2">TUFC12733</strain>
    </source>
</reference>
<gene>
    <name evidence="1" type="ORF">CALVIDRAFT_463058</name>
</gene>
<protein>
    <submittedName>
        <fullName evidence="1">Uncharacterized protein</fullName>
    </submittedName>
</protein>
<dbReference type="OrthoDB" id="3195134at2759"/>
<keyword evidence="2" id="KW-1185">Reference proteome</keyword>
<dbReference type="STRING" id="1330018.A0A167HV73"/>
<accession>A0A167HV73</accession>
<name>A0A167HV73_CALVF</name>
<organism evidence="1 2">
    <name type="scientific">Calocera viscosa (strain TUFC12733)</name>
    <dbReference type="NCBI Taxonomy" id="1330018"/>
    <lineage>
        <taxon>Eukaryota</taxon>
        <taxon>Fungi</taxon>
        <taxon>Dikarya</taxon>
        <taxon>Basidiomycota</taxon>
        <taxon>Agaricomycotina</taxon>
        <taxon>Dacrymycetes</taxon>
        <taxon>Dacrymycetales</taxon>
        <taxon>Dacrymycetaceae</taxon>
        <taxon>Calocera</taxon>
    </lineage>
</organism>
<evidence type="ECO:0000313" key="2">
    <source>
        <dbReference type="Proteomes" id="UP000076738"/>
    </source>
</evidence>